<evidence type="ECO:0000313" key="2">
    <source>
        <dbReference type="Proteomes" id="UP000315496"/>
    </source>
</evidence>
<organism evidence="1 2">
    <name type="scientific">Giardia muris</name>
    <dbReference type="NCBI Taxonomy" id="5742"/>
    <lineage>
        <taxon>Eukaryota</taxon>
        <taxon>Metamonada</taxon>
        <taxon>Diplomonadida</taxon>
        <taxon>Hexamitidae</taxon>
        <taxon>Giardiinae</taxon>
        <taxon>Giardia</taxon>
    </lineage>
</organism>
<dbReference type="AlphaFoldDB" id="A0A4Z1T3V4"/>
<evidence type="ECO:0000313" key="1">
    <source>
        <dbReference type="EMBL" id="TNJ27219.1"/>
    </source>
</evidence>
<sequence length="863" mass="96253">MRGVEQVATLLDGYLLAATLFMNRLLISWSPPLQEWPQTRVYQCSTKETFLSVLCIDPPFLLAVLTTDEVEGTISGLSTHMLKSIQSTKVMAAEGCLNTQSSKGSGLKRTTLDGIVVNLILLIAGNSWNTCLGRTRLALQEDEEIRAISAQKGEVYLCTTRHLYHHTIVDVYHSPRLIRQEVVPHYLQARPPTLTREQLRVITDSDLHRPDAGLSFLLFGPSLYVQRTTGTVTTCFNSSLQSSELGQILDGTTILNVYDISFEDGLTFACTLALSSGELYSIEHRNGSSLLKRIAVALTLDENSPKQLYTHCIRYRSTSDFLFLHARQKTCALIRADNGDPITLVRNVPSPCGMPESLAPVIQLAIWEADACILVTYIQGTSLGASLLRWHGDGPEYSCKSLYPSDSATPYLQSQEVFDFAAYAQELLQGAVSVLTSSFHRFRFVVVCRHPIVRTAFQPVILTYKEEERDCSCEELHGFCVYTLPLIPATKILLLDREHLLSLHATRDLLTFCSAACLNRPQLDVYESTTHIVMSTDLVTGEQRWHGISLPTNTELRHVVVSSITAEDEVRLELSFLLSMVVTEPFSLYLYRAILPSYTSQQFYTSETNLTGIAYSNIGLTLAEPHTNGSYLLYAQGGFLLELYHDPSNGLPTYQVVSQGMIREHVLGVKILHHNPEDVTRTLHCKDTAAVQYLDGRKGKGRSHDSLNGVRDRYFYCLLTLGLSTEDTYVPTPVLWQLDNHVQLSSEGSLWAFKMALISSETHELVRTRTLHHISARDDSNVLQTFLQGYRFGIFNTSLQNLLTTWVIVLACPTDVWVFRAYDCCLLSHTSLHGEQIVGLGVIPLGCGLVVVVGGERVHLLPV</sequence>
<accession>A0A4Z1T3V4</accession>
<dbReference type="VEuPathDB" id="GiardiaDB:GMRT_12423"/>
<gene>
    <name evidence="1" type="ORF">GMRT_12423</name>
</gene>
<comment type="caution">
    <text evidence="1">The sequence shown here is derived from an EMBL/GenBank/DDBJ whole genome shotgun (WGS) entry which is preliminary data.</text>
</comment>
<dbReference type="Proteomes" id="UP000315496">
    <property type="component" value="Chromosome 4"/>
</dbReference>
<name>A0A4Z1T3V4_GIAMU</name>
<proteinExistence type="predicted"/>
<dbReference type="EMBL" id="VDLU01000004">
    <property type="protein sequence ID" value="TNJ27219.1"/>
    <property type="molecule type" value="Genomic_DNA"/>
</dbReference>
<reference evidence="1 2" key="1">
    <citation type="submission" date="2019-05" db="EMBL/GenBank/DDBJ databases">
        <title>The compact genome of Giardia muris reveals important steps in the evolution of intestinal protozoan parasites.</title>
        <authorList>
            <person name="Xu F."/>
            <person name="Jimenez-Gonzalez A."/>
            <person name="Einarsson E."/>
            <person name="Astvaldsson A."/>
            <person name="Peirasmaki D."/>
            <person name="Eckmann L."/>
            <person name="Andersson J.O."/>
            <person name="Svard S.G."/>
            <person name="Jerlstrom-Hultqvist J."/>
        </authorList>
    </citation>
    <scope>NUCLEOTIDE SEQUENCE [LARGE SCALE GENOMIC DNA]</scope>
    <source>
        <strain evidence="1 2">Roberts-Thomson</strain>
    </source>
</reference>
<keyword evidence="2" id="KW-1185">Reference proteome</keyword>
<protein>
    <submittedName>
        <fullName evidence="1">Uncharacterized protein</fullName>
    </submittedName>
</protein>